<dbReference type="EMBL" id="AWUE01008688">
    <property type="protein sequence ID" value="OMP12608.1"/>
    <property type="molecule type" value="Genomic_DNA"/>
</dbReference>
<keyword evidence="2" id="KW-1185">Reference proteome</keyword>
<evidence type="ECO:0000313" key="1">
    <source>
        <dbReference type="EMBL" id="OMP12608.1"/>
    </source>
</evidence>
<reference evidence="2" key="1">
    <citation type="submission" date="2013-09" db="EMBL/GenBank/DDBJ databases">
        <title>Corchorus olitorius genome sequencing.</title>
        <authorList>
            <person name="Alam M."/>
            <person name="Haque M.S."/>
            <person name="Islam M.S."/>
            <person name="Emdad E.M."/>
            <person name="Islam M.M."/>
            <person name="Ahmed B."/>
            <person name="Halim A."/>
            <person name="Hossen Q.M.M."/>
            <person name="Hossain M.Z."/>
            <person name="Ahmed R."/>
            <person name="Khan M.M."/>
            <person name="Islam R."/>
            <person name="Rashid M.M."/>
            <person name="Khan S.A."/>
            <person name="Rahman M.S."/>
            <person name="Alam M."/>
            <person name="Yahiya A.S."/>
            <person name="Khan M.S."/>
            <person name="Azam M.S."/>
            <person name="Haque T."/>
            <person name="Lashkar M.Z.H."/>
            <person name="Akhand A.I."/>
            <person name="Morshed G."/>
            <person name="Roy S."/>
            <person name="Uddin K.S."/>
            <person name="Rabeya T."/>
            <person name="Hossain A.S."/>
            <person name="Chowdhury A."/>
            <person name="Snigdha A.R."/>
            <person name="Mortoza M.S."/>
            <person name="Matin S.A."/>
            <person name="Hoque S.M.E."/>
            <person name="Islam M.K."/>
            <person name="Roy D.K."/>
            <person name="Haider R."/>
            <person name="Moosa M.M."/>
            <person name="Elias S.M."/>
            <person name="Hasan A.M."/>
            <person name="Jahan S."/>
            <person name="Shafiuddin M."/>
            <person name="Mahmood N."/>
            <person name="Shommy N.S."/>
        </authorList>
    </citation>
    <scope>NUCLEOTIDE SEQUENCE [LARGE SCALE GENOMIC DNA]</scope>
    <source>
        <strain evidence="2">cv. O-4</strain>
    </source>
</reference>
<comment type="caution">
    <text evidence="1">The sequence shown here is derived from an EMBL/GenBank/DDBJ whole genome shotgun (WGS) entry which is preliminary data.</text>
</comment>
<sequence length="34" mass="3715">MGKGLIPIDLDTLKQRRRGNVHPVASQIGAQLCE</sequence>
<name>A0A1R3L011_9ROSI</name>
<accession>A0A1R3L011</accession>
<dbReference type="Proteomes" id="UP000187203">
    <property type="component" value="Unassembled WGS sequence"/>
</dbReference>
<protein>
    <submittedName>
        <fullName evidence="1">Cytochrome P450 97B2, chloroplastic-like protein</fullName>
    </submittedName>
</protein>
<evidence type="ECO:0000313" key="2">
    <source>
        <dbReference type="Proteomes" id="UP000187203"/>
    </source>
</evidence>
<dbReference type="AlphaFoldDB" id="A0A1R3L011"/>
<proteinExistence type="predicted"/>
<gene>
    <name evidence="1" type="ORF">COLO4_02965</name>
</gene>
<organism evidence="1 2">
    <name type="scientific">Corchorus olitorius</name>
    <dbReference type="NCBI Taxonomy" id="93759"/>
    <lineage>
        <taxon>Eukaryota</taxon>
        <taxon>Viridiplantae</taxon>
        <taxon>Streptophyta</taxon>
        <taxon>Embryophyta</taxon>
        <taxon>Tracheophyta</taxon>
        <taxon>Spermatophyta</taxon>
        <taxon>Magnoliopsida</taxon>
        <taxon>eudicotyledons</taxon>
        <taxon>Gunneridae</taxon>
        <taxon>Pentapetalae</taxon>
        <taxon>rosids</taxon>
        <taxon>malvids</taxon>
        <taxon>Malvales</taxon>
        <taxon>Malvaceae</taxon>
        <taxon>Grewioideae</taxon>
        <taxon>Apeibeae</taxon>
        <taxon>Corchorus</taxon>
    </lineage>
</organism>